<evidence type="ECO:0000256" key="3">
    <source>
        <dbReference type="ARBA" id="ARBA00005842"/>
    </source>
</evidence>
<dbReference type="EC" id="2.5.1.75" evidence="10"/>
<dbReference type="PANTHER" id="PTHR11088">
    <property type="entry name" value="TRNA DIMETHYLALLYLTRANSFERASE"/>
    <property type="match status" value="1"/>
</dbReference>
<evidence type="ECO:0000313" key="14">
    <source>
        <dbReference type="EMBL" id="MFC3122308.1"/>
    </source>
</evidence>
<evidence type="ECO:0000256" key="12">
    <source>
        <dbReference type="RuleBase" id="RU003784"/>
    </source>
</evidence>
<dbReference type="InterPro" id="IPR039657">
    <property type="entry name" value="Dimethylallyltransferase"/>
</dbReference>
<dbReference type="NCBIfam" id="TIGR00174">
    <property type="entry name" value="miaA"/>
    <property type="match status" value="1"/>
</dbReference>
<feature type="site" description="Interaction with substrate tRNA" evidence="10">
    <location>
        <position position="113"/>
    </location>
</feature>
<dbReference type="InterPro" id="IPR027417">
    <property type="entry name" value="P-loop_NTPase"/>
</dbReference>
<reference evidence="15" key="1">
    <citation type="journal article" date="2019" name="Int. J. Syst. Evol. Microbiol.">
        <title>The Global Catalogue of Microorganisms (GCM) 10K type strain sequencing project: providing services to taxonomists for standard genome sequencing and annotation.</title>
        <authorList>
            <consortium name="The Broad Institute Genomics Platform"/>
            <consortium name="The Broad Institute Genome Sequencing Center for Infectious Disease"/>
            <person name="Wu L."/>
            <person name="Ma J."/>
        </authorList>
    </citation>
    <scope>NUCLEOTIDE SEQUENCE [LARGE SCALE GENOMIC DNA]</scope>
    <source>
        <strain evidence="15">KCTC 52473</strain>
    </source>
</reference>
<organism evidence="14 15">
    <name type="scientific">Agaribacter flavus</name>
    <dbReference type="NCBI Taxonomy" id="1902781"/>
    <lineage>
        <taxon>Bacteria</taxon>
        <taxon>Pseudomonadati</taxon>
        <taxon>Pseudomonadota</taxon>
        <taxon>Gammaproteobacteria</taxon>
        <taxon>Alteromonadales</taxon>
        <taxon>Alteromonadaceae</taxon>
        <taxon>Agaribacter</taxon>
    </lineage>
</organism>
<comment type="caution">
    <text evidence="14">The sequence shown here is derived from an EMBL/GenBank/DDBJ whole genome shotgun (WGS) entry which is preliminary data.</text>
</comment>
<evidence type="ECO:0000256" key="11">
    <source>
        <dbReference type="RuleBase" id="RU003783"/>
    </source>
</evidence>
<dbReference type="SUPFAM" id="SSF52540">
    <property type="entry name" value="P-loop containing nucleoside triphosphate hydrolases"/>
    <property type="match status" value="2"/>
</dbReference>
<comment type="similarity">
    <text evidence="3 10 13">Belongs to the IPP transferase family.</text>
</comment>
<dbReference type="GO" id="GO:0052381">
    <property type="term" value="F:tRNA dimethylallyltransferase activity"/>
    <property type="evidence" value="ECO:0007669"/>
    <property type="project" value="UniProtKB-EC"/>
</dbReference>
<dbReference type="PANTHER" id="PTHR11088:SF60">
    <property type="entry name" value="TRNA DIMETHYLALLYLTRANSFERASE"/>
    <property type="match status" value="1"/>
</dbReference>
<evidence type="ECO:0000256" key="13">
    <source>
        <dbReference type="RuleBase" id="RU003785"/>
    </source>
</evidence>
<dbReference type="HAMAP" id="MF_00185">
    <property type="entry name" value="IPP_trans"/>
    <property type="match status" value="1"/>
</dbReference>
<comment type="caution">
    <text evidence="10">Lacks conserved residue(s) required for the propagation of feature annotation.</text>
</comment>
<comment type="function">
    <text evidence="2 10 12">Catalyzes the transfer of a dimethylallyl group onto the adenine at position 37 in tRNAs that read codons beginning with uridine, leading to the formation of N6-(dimethylallyl)adenosine (i(6)A).</text>
</comment>
<evidence type="ECO:0000256" key="5">
    <source>
        <dbReference type="ARBA" id="ARBA00022694"/>
    </source>
</evidence>
<keyword evidence="15" id="KW-1185">Reference proteome</keyword>
<dbReference type="RefSeq" id="WP_376920437.1">
    <property type="nucleotide sequence ID" value="NZ_JBHRSW010000018.1"/>
</dbReference>
<dbReference type="InterPro" id="IPR018022">
    <property type="entry name" value="IPT"/>
</dbReference>
<keyword evidence="8 10" id="KW-0460">Magnesium</keyword>
<feature type="binding site" evidence="10">
    <location>
        <begin position="22"/>
        <end position="29"/>
    </location>
    <ligand>
        <name>ATP</name>
        <dbReference type="ChEBI" id="CHEBI:30616"/>
    </ligand>
</feature>
<evidence type="ECO:0000256" key="8">
    <source>
        <dbReference type="ARBA" id="ARBA00022842"/>
    </source>
</evidence>
<evidence type="ECO:0000256" key="1">
    <source>
        <dbReference type="ARBA" id="ARBA00001946"/>
    </source>
</evidence>
<dbReference type="EMBL" id="JBHRSW010000018">
    <property type="protein sequence ID" value="MFC3122308.1"/>
    <property type="molecule type" value="Genomic_DNA"/>
</dbReference>
<proteinExistence type="inferred from homology"/>
<comment type="catalytic activity">
    <reaction evidence="9 10 11">
        <text>adenosine(37) in tRNA + dimethylallyl diphosphate = N(6)-dimethylallyladenosine(37) in tRNA + diphosphate</text>
        <dbReference type="Rhea" id="RHEA:26482"/>
        <dbReference type="Rhea" id="RHEA-COMP:10162"/>
        <dbReference type="Rhea" id="RHEA-COMP:10375"/>
        <dbReference type="ChEBI" id="CHEBI:33019"/>
        <dbReference type="ChEBI" id="CHEBI:57623"/>
        <dbReference type="ChEBI" id="CHEBI:74411"/>
        <dbReference type="ChEBI" id="CHEBI:74415"/>
        <dbReference type="EC" id="2.5.1.75"/>
    </reaction>
</comment>
<keyword evidence="5 10" id="KW-0819">tRNA processing</keyword>
<feature type="region of interest" description="Interaction with substrate tRNA" evidence="10">
    <location>
        <begin position="171"/>
        <end position="175"/>
    </location>
</feature>
<evidence type="ECO:0000256" key="6">
    <source>
        <dbReference type="ARBA" id="ARBA00022741"/>
    </source>
</evidence>
<gene>
    <name evidence="10 14" type="primary">miaA</name>
    <name evidence="14" type="ORF">ACFOHL_11815</name>
</gene>
<feature type="binding site" evidence="10">
    <location>
        <begin position="24"/>
        <end position="29"/>
    </location>
    <ligand>
        <name>substrate</name>
    </ligand>
</feature>
<evidence type="ECO:0000313" key="15">
    <source>
        <dbReference type="Proteomes" id="UP001595478"/>
    </source>
</evidence>
<comment type="subunit">
    <text evidence="10">Monomer.</text>
</comment>
<evidence type="ECO:0000256" key="2">
    <source>
        <dbReference type="ARBA" id="ARBA00003213"/>
    </source>
</evidence>
<accession>A0ABV7FRL7</accession>
<evidence type="ECO:0000256" key="7">
    <source>
        <dbReference type="ARBA" id="ARBA00022840"/>
    </source>
</evidence>
<feature type="region of interest" description="Interaction with substrate tRNA" evidence="10">
    <location>
        <begin position="47"/>
        <end position="50"/>
    </location>
</feature>
<evidence type="ECO:0000256" key="10">
    <source>
        <dbReference type="HAMAP-Rule" id="MF_00185"/>
    </source>
</evidence>
<comment type="cofactor">
    <cofactor evidence="1 10">
        <name>Mg(2+)</name>
        <dbReference type="ChEBI" id="CHEBI:18420"/>
    </cofactor>
</comment>
<feature type="region of interest" description="Interaction with substrate tRNA" evidence="10">
    <location>
        <begin position="285"/>
        <end position="292"/>
    </location>
</feature>
<dbReference type="Gene3D" id="3.40.50.300">
    <property type="entry name" value="P-loop containing nucleotide triphosphate hydrolases"/>
    <property type="match status" value="1"/>
</dbReference>
<feature type="site" description="Interaction with substrate tRNA" evidence="10">
    <location>
        <position position="135"/>
    </location>
</feature>
<name>A0ABV7FRL7_9ALTE</name>
<dbReference type="Pfam" id="PF01715">
    <property type="entry name" value="IPPT"/>
    <property type="match status" value="1"/>
</dbReference>
<evidence type="ECO:0000256" key="4">
    <source>
        <dbReference type="ARBA" id="ARBA00022679"/>
    </source>
</evidence>
<keyword evidence="7 10" id="KW-0067">ATP-binding</keyword>
<evidence type="ECO:0000256" key="9">
    <source>
        <dbReference type="ARBA" id="ARBA00049563"/>
    </source>
</evidence>
<sequence>MSNDNSHAKHHKQYPTVICIMGPTASGKTALAIETAKALNGEVVSVDSALIYRDMNIGTAKPDVEEMAGIRHWLMDICSPEESYSVADFRKDAIAAIEDIVARGKTPILAGGTMMYFNALVNGISEVPPSEKSMRQHVKSLIEDKGLASVHQMLCEVDAASAAKIHPNDMQRTSRAMEVFLSTGKPLSFWQNKKHAEPPFNFTQFCIMPEDRETLHKRIAKRFEQMLDTGLVDEVRYLLKKYELHLDLPSLRSVGYRQVYAYLTNEYSYEEMRERGVIATRQLAKRQITWLRAWSDVIALRTGDESNLRQVLQKLGA</sequence>
<keyword evidence="6 10" id="KW-0547">Nucleotide-binding</keyword>
<keyword evidence="4 10" id="KW-0808">Transferase</keyword>
<protein>
    <recommendedName>
        <fullName evidence="10">tRNA dimethylallyltransferase</fullName>
        <ecNumber evidence="10">2.5.1.75</ecNumber>
    </recommendedName>
    <alternativeName>
        <fullName evidence="10">Dimethylallyl diphosphate:tRNA dimethylallyltransferase</fullName>
        <shortName evidence="10">DMAPP:tRNA dimethylallyltransferase</shortName>
        <shortName evidence="10">DMATase</shortName>
    </alternativeName>
    <alternativeName>
        <fullName evidence="10">Isopentenyl-diphosphate:tRNA isopentenyltransferase</fullName>
        <shortName evidence="10">IPP transferase</shortName>
        <shortName evidence="10">IPPT</shortName>
        <shortName evidence="10">IPTase</shortName>
    </alternativeName>
</protein>
<dbReference type="Proteomes" id="UP001595478">
    <property type="component" value="Unassembled WGS sequence"/>
</dbReference>
<dbReference type="Gene3D" id="1.10.20.140">
    <property type="match status" value="1"/>
</dbReference>